<gene>
    <name evidence="1" type="ORF">MRS75_21215</name>
</gene>
<comment type="caution">
    <text evidence="1">The sequence shown here is derived from an EMBL/GenBank/DDBJ whole genome shotgun (WGS) entry which is preliminary data.</text>
</comment>
<evidence type="ECO:0000313" key="1">
    <source>
        <dbReference type="EMBL" id="MDI7924587.1"/>
    </source>
</evidence>
<dbReference type="EMBL" id="JALDYZ010000016">
    <property type="protein sequence ID" value="MDI7924587.1"/>
    <property type="molecule type" value="Genomic_DNA"/>
</dbReference>
<protein>
    <submittedName>
        <fullName evidence="1">Uncharacterized protein</fullName>
    </submittedName>
</protein>
<proteinExistence type="predicted"/>
<dbReference type="AlphaFoldDB" id="A0AAE3QEZ6"/>
<reference evidence="1" key="1">
    <citation type="submission" date="2022-03" db="EMBL/GenBank/DDBJ databases">
        <title>Fererhizobium litorale gen. nov., sp. nov., isolated from sandy sediments of the Sea of Japan seashore.</title>
        <authorList>
            <person name="Romanenko L."/>
            <person name="Kurilenko V."/>
            <person name="Otstavnykh N."/>
            <person name="Svetashev V."/>
            <person name="Tekutyeva L."/>
            <person name="Isaeva M."/>
            <person name="Mikhailov V."/>
        </authorList>
    </citation>
    <scope>NUCLEOTIDE SEQUENCE</scope>
    <source>
        <strain evidence="1">KMM 9576</strain>
    </source>
</reference>
<name>A0AAE3QEZ6_9HYPH</name>
<sequence length="89" mass="10103">MPTMVKIDGTLVDMDDPCALATALRAVRYKRISGGQIEESEIRSPVMHQRIRVASSSIAQLDAEIVKLDELCRQKNGQCRIGRRWSLRY</sequence>
<organism evidence="1 2">
    <name type="scientific">Ferirhizobium litorale</name>
    <dbReference type="NCBI Taxonomy" id="2927786"/>
    <lineage>
        <taxon>Bacteria</taxon>
        <taxon>Pseudomonadati</taxon>
        <taxon>Pseudomonadota</taxon>
        <taxon>Alphaproteobacteria</taxon>
        <taxon>Hyphomicrobiales</taxon>
        <taxon>Rhizobiaceae</taxon>
        <taxon>Ferirhizobium</taxon>
    </lineage>
</organism>
<dbReference type="RefSeq" id="WP_311794654.1">
    <property type="nucleotide sequence ID" value="NZ_JALDYZ010000016.1"/>
</dbReference>
<evidence type="ECO:0000313" key="2">
    <source>
        <dbReference type="Proteomes" id="UP001161580"/>
    </source>
</evidence>
<keyword evidence="2" id="KW-1185">Reference proteome</keyword>
<accession>A0AAE3QEZ6</accession>
<dbReference type="Proteomes" id="UP001161580">
    <property type="component" value="Unassembled WGS sequence"/>
</dbReference>